<gene>
    <name evidence="1" type="ORF">LF01B1_02600</name>
</gene>
<comment type="caution">
    <text evidence="1">The sequence shown here is derived from an EMBL/GenBank/DDBJ whole genome shotgun (WGS) entry which is preliminary data.</text>
</comment>
<dbReference type="RefSeq" id="WP_158660367.1">
    <property type="nucleotide sequence ID" value="NZ_BOLH01000002.1"/>
</dbReference>
<reference evidence="1 2" key="1">
    <citation type="submission" date="2021-01" db="EMBL/GenBank/DDBJ databases">
        <title>Development of a method for detection of lactic acid bacteria that cause putrefactive shochu mash.</title>
        <authorList>
            <person name="Takashita H."/>
            <person name="Fujihara E."/>
            <person name="Takayama K."/>
            <person name="Yamamoto H."/>
            <person name="Mizutani M."/>
            <person name="Kajiwara Y."/>
        </authorList>
    </citation>
    <scope>NUCLEOTIDE SEQUENCE [LARGE SCALE GENOMIC DNA]</scope>
    <source>
        <strain evidence="1 2">01-B1</strain>
    </source>
</reference>
<sequence>MKIDINKFSFFIASTGSLNNYGSTLTSTKSALSTKDLSYLKDQADQDLFKDIQNGVNAIISTGFTVQGIIAINQQFTNSPIEAPTLPGHLRNYMYNEEDNVHMIAERSYSPNRRLLHPARNCY</sequence>
<organism evidence="1 2">
    <name type="scientific">Limosilactobacillus fermentum</name>
    <name type="common">Lactobacillus fermentum</name>
    <dbReference type="NCBI Taxonomy" id="1613"/>
    <lineage>
        <taxon>Bacteria</taxon>
        <taxon>Bacillati</taxon>
        <taxon>Bacillota</taxon>
        <taxon>Bacilli</taxon>
        <taxon>Lactobacillales</taxon>
        <taxon>Lactobacillaceae</taxon>
        <taxon>Limosilactobacillus</taxon>
    </lineage>
</organism>
<dbReference type="AlphaFoldDB" id="A0ABD0AJC6"/>
<accession>A0ABD0AJC6</accession>
<proteinExistence type="predicted"/>
<evidence type="ECO:0000313" key="2">
    <source>
        <dbReference type="Proteomes" id="UP000653631"/>
    </source>
</evidence>
<dbReference type="Proteomes" id="UP000653631">
    <property type="component" value="Unassembled WGS sequence"/>
</dbReference>
<name>A0ABD0AJC6_LIMFE</name>
<dbReference type="EMBL" id="BOLH01000002">
    <property type="protein sequence ID" value="GIC71245.1"/>
    <property type="molecule type" value="Genomic_DNA"/>
</dbReference>
<protein>
    <submittedName>
        <fullName evidence="1">Uncharacterized protein</fullName>
    </submittedName>
</protein>
<evidence type="ECO:0000313" key="1">
    <source>
        <dbReference type="EMBL" id="GIC71245.1"/>
    </source>
</evidence>